<feature type="repeat" description="TPR" evidence="3">
    <location>
        <begin position="257"/>
        <end position="290"/>
    </location>
</feature>
<dbReference type="Gene3D" id="1.25.40.10">
    <property type="entry name" value="Tetratricopeptide repeat domain"/>
    <property type="match status" value="1"/>
</dbReference>
<dbReference type="InterPro" id="IPR001214">
    <property type="entry name" value="SET_dom"/>
</dbReference>
<keyword evidence="2 3" id="KW-0802">TPR repeat</keyword>
<dbReference type="SUPFAM" id="SSF48452">
    <property type="entry name" value="TPR-like"/>
    <property type="match status" value="1"/>
</dbReference>
<dbReference type="PROSITE" id="PS50280">
    <property type="entry name" value="SET"/>
    <property type="match status" value="1"/>
</dbReference>
<dbReference type="Gene3D" id="2.170.270.10">
    <property type="entry name" value="SET domain"/>
    <property type="match status" value="2"/>
</dbReference>
<evidence type="ECO:0000259" key="4">
    <source>
        <dbReference type="PROSITE" id="PS50280"/>
    </source>
</evidence>
<dbReference type="SMART" id="SM00028">
    <property type="entry name" value="TPR"/>
    <property type="match status" value="2"/>
</dbReference>
<dbReference type="InterPro" id="IPR011990">
    <property type="entry name" value="TPR-like_helical_dom_sf"/>
</dbReference>
<dbReference type="InterPro" id="IPR053209">
    <property type="entry name" value="Gramillin-biosynth_MTr"/>
</dbReference>
<comment type="caution">
    <text evidence="5">The sequence shown here is derived from an EMBL/GenBank/DDBJ whole genome shotgun (WGS) entry which is preliminary data.</text>
</comment>
<dbReference type="SUPFAM" id="SSF82199">
    <property type="entry name" value="SET domain"/>
    <property type="match status" value="1"/>
</dbReference>
<dbReference type="InterPro" id="IPR019734">
    <property type="entry name" value="TPR_rpt"/>
</dbReference>
<organism evidence="5 6">
    <name type="scientific">Phialemonium thermophilum</name>
    <dbReference type="NCBI Taxonomy" id="223376"/>
    <lineage>
        <taxon>Eukaryota</taxon>
        <taxon>Fungi</taxon>
        <taxon>Dikarya</taxon>
        <taxon>Ascomycota</taxon>
        <taxon>Pezizomycotina</taxon>
        <taxon>Sordariomycetes</taxon>
        <taxon>Sordariomycetidae</taxon>
        <taxon>Cephalothecales</taxon>
        <taxon>Cephalothecaceae</taxon>
        <taxon>Phialemonium</taxon>
    </lineage>
</organism>
<reference evidence="5 6" key="1">
    <citation type="journal article" date="2024" name="Commun. Biol.">
        <title>Comparative genomic analysis of thermophilic fungi reveals convergent evolutionary adaptations and gene losses.</title>
        <authorList>
            <person name="Steindorff A.S."/>
            <person name="Aguilar-Pontes M.V."/>
            <person name="Robinson A.J."/>
            <person name="Andreopoulos B."/>
            <person name="LaButti K."/>
            <person name="Kuo A."/>
            <person name="Mondo S."/>
            <person name="Riley R."/>
            <person name="Otillar R."/>
            <person name="Haridas S."/>
            <person name="Lipzen A."/>
            <person name="Grimwood J."/>
            <person name="Schmutz J."/>
            <person name="Clum A."/>
            <person name="Reid I.D."/>
            <person name="Moisan M.C."/>
            <person name="Butler G."/>
            <person name="Nguyen T.T.M."/>
            <person name="Dewar K."/>
            <person name="Conant G."/>
            <person name="Drula E."/>
            <person name="Henrissat B."/>
            <person name="Hansel C."/>
            <person name="Singer S."/>
            <person name="Hutchinson M.I."/>
            <person name="de Vries R.P."/>
            <person name="Natvig D.O."/>
            <person name="Powell A.J."/>
            <person name="Tsang A."/>
            <person name="Grigoriev I.V."/>
        </authorList>
    </citation>
    <scope>NUCLEOTIDE SEQUENCE [LARGE SCALE GENOMIC DNA]</scope>
    <source>
        <strain evidence="5 6">ATCC 24622</strain>
    </source>
</reference>
<dbReference type="InterPro" id="IPR013105">
    <property type="entry name" value="TPR_2"/>
</dbReference>
<protein>
    <recommendedName>
        <fullName evidence="4">SET domain-containing protein</fullName>
    </recommendedName>
</protein>
<proteinExistence type="predicted"/>
<dbReference type="SMART" id="SM00317">
    <property type="entry name" value="SET"/>
    <property type="match status" value="1"/>
</dbReference>
<dbReference type="EMBL" id="JAZHXJ010000228">
    <property type="protein sequence ID" value="KAL1867938.1"/>
    <property type="molecule type" value="Genomic_DNA"/>
</dbReference>
<accession>A0ABR3WWF7</accession>
<sequence>MLLQETAHRPAATETLVGKVPPRRLTREELLRTHKSHLKKQTVAPDAPRPVKQPVLEQRYPASTKSIRELEIIPLSELRVETHHRGQGIIVRVITPPYLGAGVVSLVEDQFGNVDKLAVYNHSDSSILSGVPEGFVLAVKEPYYKHNGNENDYMVSVDHPSDVILLRFTDPIIPEPLRLGPLLKSAEEWRTAGDKAFIDRDFPPAIFCYTEALDASDDESFKAGVLAKRAGTNLVLGRYDAAKADALASRTGAPSDWKAYYTAGRASYGLCDYRTSREYLEKALELNPGAAAPKKEYARCLARLREEETGDYDFRAMFAGLSPKTVHVDCGSFLSNTRVHESPLHGRGLYAARDIKAGEIVFVEKATFMPNQYEPARASAALYAAMVHQLYDNPSLGATVLQLYDGGIGRTGGEGATVDGVPVVDVFVLEGIRTKNCFSAPLSTLEDTKPSVPSGRMAKGLWAHASYMNHSCVPNSMRSFLGDMLVSRATRDIAAGEEIFQQYVPVKALLHERLAVYRESWGFECRCPLCDGEKRSAPEKLARRRELLRAVEKSRLKRHPGKGLVPDAAIRTVDRLMRQLEDMHEPDVFRCLPRLALVHSCNYLLEAHLGRKNYAKAARYGRKLLRNFGFPVPEGEDDDREWDPRTLFDRTEMVPLMTIHVVATLRYLVDSYKALGRTEMADRCLEAARFGYKIVTGFEDNVNKLDE</sequence>
<evidence type="ECO:0000313" key="6">
    <source>
        <dbReference type="Proteomes" id="UP001586593"/>
    </source>
</evidence>
<evidence type="ECO:0000256" key="1">
    <source>
        <dbReference type="ARBA" id="ARBA00022737"/>
    </source>
</evidence>
<gene>
    <name evidence="5" type="ORF">VTK73DRAFT_3903</name>
</gene>
<dbReference type="PANTHER" id="PTHR47643:SF2">
    <property type="entry name" value="TPR DOMAIN PROTEIN (AFU_ORTHOLOGUE AFUA_5G12710)"/>
    <property type="match status" value="1"/>
</dbReference>
<dbReference type="Proteomes" id="UP001586593">
    <property type="component" value="Unassembled WGS sequence"/>
</dbReference>
<dbReference type="PANTHER" id="PTHR47643">
    <property type="entry name" value="TPR DOMAIN PROTEIN (AFU_ORTHOLOGUE AFUA_5G12710)"/>
    <property type="match status" value="1"/>
</dbReference>
<dbReference type="Pfam" id="PF07719">
    <property type="entry name" value="TPR_2"/>
    <property type="match status" value="1"/>
</dbReference>
<dbReference type="CDD" id="cd20071">
    <property type="entry name" value="SET_SMYD"/>
    <property type="match status" value="1"/>
</dbReference>
<feature type="domain" description="SET" evidence="4">
    <location>
        <begin position="335"/>
        <end position="504"/>
    </location>
</feature>
<evidence type="ECO:0000256" key="3">
    <source>
        <dbReference type="PROSITE-ProRule" id="PRU00339"/>
    </source>
</evidence>
<dbReference type="PROSITE" id="PS50005">
    <property type="entry name" value="TPR"/>
    <property type="match status" value="1"/>
</dbReference>
<dbReference type="InterPro" id="IPR046341">
    <property type="entry name" value="SET_dom_sf"/>
</dbReference>
<evidence type="ECO:0000313" key="5">
    <source>
        <dbReference type="EMBL" id="KAL1867938.1"/>
    </source>
</evidence>
<name>A0ABR3WWF7_9PEZI</name>
<keyword evidence="6" id="KW-1185">Reference proteome</keyword>
<keyword evidence="1" id="KW-0677">Repeat</keyword>
<evidence type="ECO:0000256" key="2">
    <source>
        <dbReference type="ARBA" id="ARBA00022803"/>
    </source>
</evidence>
<dbReference type="Pfam" id="PF00856">
    <property type="entry name" value="SET"/>
    <property type="match status" value="1"/>
</dbReference>